<accession>A0A835Q2Z6</accession>
<feature type="transmembrane region" description="Helical" evidence="9">
    <location>
        <begin position="119"/>
        <end position="138"/>
    </location>
</feature>
<evidence type="ECO:0000256" key="3">
    <source>
        <dbReference type="ARBA" id="ARBA00007282"/>
    </source>
</evidence>
<evidence type="ECO:0000313" key="14">
    <source>
        <dbReference type="Proteomes" id="UP000639772"/>
    </source>
</evidence>
<proteinExistence type="inferred from homology"/>
<evidence type="ECO:0000313" key="12">
    <source>
        <dbReference type="EMBL" id="KAG0462104.1"/>
    </source>
</evidence>
<dbReference type="PANTHER" id="PTHR31595">
    <property type="entry name" value="LONG-CHAIN-ALCOHOL O-FATTY-ACYLTRANSFERASE 3-RELATED"/>
    <property type="match status" value="1"/>
</dbReference>
<feature type="transmembrane region" description="Helical" evidence="9">
    <location>
        <begin position="6"/>
        <end position="23"/>
    </location>
</feature>
<keyword evidence="5 9" id="KW-0812">Transmembrane</keyword>
<evidence type="ECO:0000256" key="8">
    <source>
        <dbReference type="ARBA" id="ARBA00023315"/>
    </source>
</evidence>
<dbReference type="Pfam" id="PF13813">
    <property type="entry name" value="MBOAT_2"/>
    <property type="match status" value="1"/>
</dbReference>
<comment type="caution">
    <text evidence="12">The sequence shown here is derived from an EMBL/GenBank/DDBJ whole genome shotgun (WGS) entry which is preliminary data.</text>
</comment>
<dbReference type="Proteomes" id="UP000636800">
    <property type="component" value="Chromosome 11"/>
</dbReference>
<evidence type="ECO:0000256" key="7">
    <source>
        <dbReference type="ARBA" id="ARBA00023136"/>
    </source>
</evidence>
<dbReference type="EMBL" id="JADCNM010000011">
    <property type="protein sequence ID" value="KAG0462104.1"/>
    <property type="molecule type" value="Genomic_DNA"/>
</dbReference>
<dbReference type="OrthoDB" id="1077582at2759"/>
<comment type="similarity">
    <text evidence="3">Belongs to the wax synthase family.</text>
</comment>
<feature type="transmembrane region" description="Helical" evidence="9">
    <location>
        <begin position="58"/>
        <end position="78"/>
    </location>
</feature>
<evidence type="ECO:0000313" key="13">
    <source>
        <dbReference type="Proteomes" id="UP000636800"/>
    </source>
</evidence>
<evidence type="ECO:0000256" key="9">
    <source>
        <dbReference type="SAM" id="Phobius"/>
    </source>
</evidence>
<keyword evidence="8" id="KW-0012">Acyltransferase</keyword>
<comment type="subcellular location">
    <subcellularLocation>
        <location evidence="1">Membrane</location>
        <topology evidence="1">Multi-pass membrane protein</topology>
    </subcellularLocation>
</comment>
<dbReference type="Proteomes" id="UP000639772">
    <property type="component" value="Chromosome 11"/>
</dbReference>
<evidence type="ECO:0000256" key="4">
    <source>
        <dbReference type="ARBA" id="ARBA00022679"/>
    </source>
</evidence>
<feature type="transmembrane region" description="Helical" evidence="9">
    <location>
        <begin position="284"/>
        <end position="306"/>
    </location>
</feature>
<comment type="pathway">
    <text evidence="2">Secondary metabolite biosynthesis.</text>
</comment>
<keyword evidence="6 9" id="KW-1133">Transmembrane helix</keyword>
<feature type="transmembrane region" description="Helical" evidence="9">
    <location>
        <begin position="239"/>
        <end position="263"/>
    </location>
</feature>
<dbReference type="GO" id="GO:0006629">
    <property type="term" value="P:lipid metabolic process"/>
    <property type="evidence" value="ECO:0007669"/>
    <property type="project" value="InterPro"/>
</dbReference>
<dbReference type="GO" id="GO:0016020">
    <property type="term" value="C:membrane"/>
    <property type="evidence" value="ECO:0007669"/>
    <property type="project" value="UniProtKB-SubCell"/>
</dbReference>
<evidence type="ECO:0000256" key="2">
    <source>
        <dbReference type="ARBA" id="ARBA00005179"/>
    </source>
</evidence>
<feature type="domain" description="Wax synthase" evidence="10">
    <location>
        <begin position="179"/>
        <end position="256"/>
    </location>
</feature>
<dbReference type="GO" id="GO:0008374">
    <property type="term" value="F:O-acyltransferase activity"/>
    <property type="evidence" value="ECO:0007669"/>
    <property type="project" value="InterPro"/>
</dbReference>
<evidence type="ECO:0000256" key="1">
    <source>
        <dbReference type="ARBA" id="ARBA00004141"/>
    </source>
</evidence>
<dbReference type="PANTHER" id="PTHR31595:SF57">
    <property type="entry name" value="OS04G0481900 PROTEIN"/>
    <property type="match status" value="1"/>
</dbReference>
<dbReference type="InterPro" id="IPR044851">
    <property type="entry name" value="Wax_synthase"/>
</dbReference>
<keyword evidence="13" id="KW-1185">Reference proteome</keyword>
<sequence length="342" mass="38389">MMMVEEMVALFKVSFSTLVLMAYSRFMAARTTRGFRRLVSILPVIAVLFFLPLKFSSIHLRGISAFFLAWLAVFKLLLMSFDSGPLSPTLPFFTFLAVAALPVKIRPSFSPPHSKRPRFLPSAIKALLFSVLLSFYSYRDRFPRYLLIALYSFHIYLALELVLATSAFLAGVLLGLDLEPQFDAPYRATSLQDFWGRRWNLMVTSILRPSVYGPVRAHWGDVAGCLSTFIVSGAMHELMFFYITSATPTGEVFFFFVLHGACTAGEVWVKRAAKGHAGEKGRQVNQLASTVMTLGFVFGTTFWLFFPQITRNGSDQRVLEECDAAMRILADGSRAVVSWFGL</sequence>
<gene>
    <name evidence="12" type="ORF">HPP92_020580</name>
    <name evidence="11" type="ORF">HPP92_020976</name>
</gene>
<keyword evidence="7 9" id="KW-0472">Membrane</keyword>
<protein>
    <recommendedName>
        <fullName evidence="10">Wax synthase domain-containing protein</fullName>
    </recommendedName>
</protein>
<feature type="transmembrane region" description="Helical" evidence="9">
    <location>
        <begin position="35"/>
        <end position="52"/>
    </location>
</feature>
<keyword evidence="4" id="KW-0808">Transferase</keyword>
<organism evidence="12 14">
    <name type="scientific">Vanilla planifolia</name>
    <name type="common">Vanilla</name>
    <dbReference type="NCBI Taxonomy" id="51239"/>
    <lineage>
        <taxon>Eukaryota</taxon>
        <taxon>Viridiplantae</taxon>
        <taxon>Streptophyta</taxon>
        <taxon>Embryophyta</taxon>
        <taxon>Tracheophyta</taxon>
        <taxon>Spermatophyta</taxon>
        <taxon>Magnoliopsida</taxon>
        <taxon>Liliopsida</taxon>
        <taxon>Asparagales</taxon>
        <taxon>Orchidaceae</taxon>
        <taxon>Vanilloideae</taxon>
        <taxon>Vanilleae</taxon>
        <taxon>Vanilla</taxon>
    </lineage>
</organism>
<dbReference type="InterPro" id="IPR032805">
    <property type="entry name" value="Wax_synthase_dom"/>
</dbReference>
<reference evidence="13 14" key="1">
    <citation type="journal article" date="2020" name="Nat. Food">
        <title>A phased Vanilla planifolia genome enables genetic improvement of flavour and production.</title>
        <authorList>
            <person name="Hasing T."/>
            <person name="Tang H."/>
            <person name="Brym M."/>
            <person name="Khazi F."/>
            <person name="Huang T."/>
            <person name="Chambers A.H."/>
        </authorList>
    </citation>
    <scope>NUCLEOTIDE SEQUENCE [LARGE SCALE GENOMIC DNA]</scope>
    <source>
        <tissue evidence="12">Leaf</tissue>
    </source>
</reference>
<dbReference type="PIRSF" id="PIRSF037006">
    <property type="entry name" value="Wax_synthase"/>
    <property type="match status" value="1"/>
</dbReference>
<dbReference type="AlphaFoldDB" id="A0A835Q2Z6"/>
<evidence type="ECO:0000256" key="6">
    <source>
        <dbReference type="ARBA" id="ARBA00022989"/>
    </source>
</evidence>
<feature type="transmembrane region" description="Helical" evidence="9">
    <location>
        <begin position="145"/>
        <end position="176"/>
    </location>
</feature>
<evidence type="ECO:0000256" key="5">
    <source>
        <dbReference type="ARBA" id="ARBA00022692"/>
    </source>
</evidence>
<evidence type="ECO:0000259" key="10">
    <source>
        <dbReference type="Pfam" id="PF13813"/>
    </source>
</evidence>
<dbReference type="EMBL" id="JADCNL010000011">
    <property type="protein sequence ID" value="KAG0460679.1"/>
    <property type="molecule type" value="Genomic_DNA"/>
</dbReference>
<evidence type="ECO:0000313" key="11">
    <source>
        <dbReference type="EMBL" id="KAG0460679.1"/>
    </source>
</evidence>
<dbReference type="InterPro" id="IPR017088">
    <property type="entry name" value="Wax_synthase_Magnoliopsida"/>
</dbReference>
<name>A0A835Q2Z6_VANPL</name>